<feature type="transmembrane region" description="Helical" evidence="7">
    <location>
        <begin position="110"/>
        <end position="132"/>
    </location>
</feature>
<keyword evidence="4 7" id="KW-0812">Transmembrane</keyword>
<dbReference type="GO" id="GO:0000041">
    <property type="term" value="P:transition metal ion transport"/>
    <property type="evidence" value="ECO:0007669"/>
    <property type="project" value="InterPro"/>
</dbReference>
<keyword evidence="6 7" id="KW-0472">Membrane</keyword>
<dbReference type="Proteomes" id="UP001164748">
    <property type="component" value="Chromosome"/>
</dbReference>
<feature type="transmembrane region" description="Helical" evidence="7">
    <location>
        <begin position="43"/>
        <end position="61"/>
    </location>
</feature>
<proteinExistence type="predicted"/>
<evidence type="ECO:0000256" key="1">
    <source>
        <dbReference type="ARBA" id="ARBA00004651"/>
    </source>
</evidence>
<sequence length="221" mass="25431">MFEFAEVSGWQWGGWLLWAAVLYRTYPPEFFSKLRQETGYQHLAFSSAVVLFALWALQAGIKEGLDIHFLGVTTLALCHGWRIAIWIATVPLALMAVFGFVPVADVGMTALTTAVLPITFSYGIFALSYHYLTRHLFIYIFIAAFIGAALTMVFQLSVTSLWYWLADRHSWQDIVHNYLQIALLMWFPEALLNGMAVTVMAVYRPHWLRTFYDREYLSPER</sequence>
<evidence type="ECO:0000256" key="6">
    <source>
        <dbReference type="ARBA" id="ARBA00023136"/>
    </source>
</evidence>
<evidence type="ECO:0000313" key="9">
    <source>
        <dbReference type="Proteomes" id="UP001164748"/>
    </source>
</evidence>
<evidence type="ECO:0000313" key="8">
    <source>
        <dbReference type="EMBL" id="WBA09387.1"/>
    </source>
</evidence>
<protein>
    <submittedName>
        <fullName evidence="8">Energy-coupling factor ABC transporter permease</fullName>
    </submittedName>
</protein>
<keyword evidence="5 7" id="KW-1133">Transmembrane helix</keyword>
<reference evidence="8" key="1">
    <citation type="submission" date="2022-09" db="EMBL/GenBank/DDBJ databases">
        <authorList>
            <person name="Li Z.-J."/>
        </authorList>
    </citation>
    <scope>NUCLEOTIDE SEQUENCE</scope>
    <source>
        <strain evidence="8">TGB11</strain>
    </source>
</reference>
<feature type="transmembrane region" description="Helical" evidence="7">
    <location>
        <begin position="12"/>
        <end position="31"/>
    </location>
</feature>
<evidence type="ECO:0000256" key="3">
    <source>
        <dbReference type="ARBA" id="ARBA00022475"/>
    </source>
</evidence>
<dbReference type="InterPro" id="IPR002751">
    <property type="entry name" value="CbiM/NikMN"/>
</dbReference>
<dbReference type="AlphaFoldDB" id="A0AA47KML7"/>
<dbReference type="Pfam" id="PF01891">
    <property type="entry name" value="CbiM"/>
    <property type="match status" value="1"/>
</dbReference>
<gene>
    <name evidence="8" type="ORF">N8M53_04050</name>
</gene>
<comment type="subcellular location">
    <subcellularLocation>
        <location evidence="1">Cell membrane</location>
        <topology evidence="1">Multi-pass membrane protein</topology>
    </subcellularLocation>
</comment>
<evidence type="ECO:0000256" key="5">
    <source>
        <dbReference type="ARBA" id="ARBA00022989"/>
    </source>
</evidence>
<dbReference type="Gene3D" id="1.10.1760.20">
    <property type="match status" value="1"/>
</dbReference>
<organism evidence="8 9">
    <name type="scientific">Salinivibrio kushneri</name>
    <dbReference type="NCBI Taxonomy" id="1908198"/>
    <lineage>
        <taxon>Bacteria</taxon>
        <taxon>Pseudomonadati</taxon>
        <taxon>Pseudomonadota</taxon>
        <taxon>Gammaproteobacteria</taxon>
        <taxon>Vibrionales</taxon>
        <taxon>Vibrionaceae</taxon>
        <taxon>Salinivibrio</taxon>
    </lineage>
</organism>
<feature type="transmembrane region" description="Helical" evidence="7">
    <location>
        <begin position="138"/>
        <end position="166"/>
    </location>
</feature>
<keyword evidence="3" id="KW-1003">Cell membrane</keyword>
<accession>A0AA47KML7</accession>
<name>A0AA47KML7_9GAMM</name>
<dbReference type="RefSeq" id="WP_077771007.1">
    <property type="nucleotide sequence ID" value="NZ_CP114588.1"/>
</dbReference>
<keyword evidence="2" id="KW-0813">Transport</keyword>
<feature type="transmembrane region" description="Helical" evidence="7">
    <location>
        <begin position="81"/>
        <end position="103"/>
    </location>
</feature>
<evidence type="ECO:0000256" key="2">
    <source>
        <dbReference type="ARBA" id="ARBA00022448"/>
    </source>
</evidence>
<dbReference type="EMBL" id="CP114588">
    <property type="protein sequence ID" value="WBA09387.1"/>
    <property type="molecule type" value="Genomic_DNA"/>
</dbReference>
<feature type="transmembrane region" description="Helical" evidence="7">
    <location>
        <begin position="178"/>
        <end position="203"/>
    </location>
</feature>
<evidence type="ECO:0000256" key="7">
    <source>
        <dbReference type="SAM" id="Phobius"/>
    </source>
</evidence>
<evidence type="ECO:0000256" key="4">
    <source>
        <dbReference type="ARBA" id="ARBA00022692"/>
    </source>
</evidence>
<dbReference type="GO" id="GO:0005886">
    <property type="term" value="C:plasma membrane"/>
    <property type="evidence" value="ECO:0007669"/>
    <property type="project" value="UniProtKB-SubCell"/>
</dbReference>